<comment type="caution">
    <text evidence="2">The sequence shown here is derived from an EMBL/GenBank/DDBJ whole genome shotgun (WGS) entry which is preliminary data.</text>
</comment>
<sequence>MTYFSQGREINERREGEPGTVSSASFSCDIGKQGPTPNGPSNWVEALDAISFGSLEQVTEAFTSCLSAGSLRSIKYVLNTLAEARLGEVPGSIYQISVGNLKPGK</sequence>
<evidence type="ECO:0000313" key="3">
    <source>
        <dbReference type="Proteomes" id="UP001417504"/>
    </source>
</evidence>
<protein>
    <submittedName>
        <fullName evidence="2">Uncharacterized protein</fullName>
    </submittedName>
</protein>
<dbReference type="EMBL" id="JBBNAE010000001">
    <property type="protein sequence ID" value="KAK9153152.1"/>
    <property type="molecule type" value="Genomic_DNA"/>
</dbReference>
<feature type="region of interest" description="Disordered" evidence="1">
    <location>
        <begin position="1"/>
        <end position="40"/>
    </location>
</feature>
<proteinExistence type="predicted"/>
<gene>
    <name evidence="2" type="ORF">Sjap_000632</name>
</gene>
<accession>A0AAP0KKS8</accession>
<keyword evidence="3" id="KW-1185">Reference proteome</keyword>
<evidence type="ECO:0000256" key="1">
    <source>
        <dbReference type="SAM" id="MobiDB-lite"/>
    </source>
</evidence>
<evidence type="ECO:0000313" key="2">
    <source>
        <dbReference type="EMBL" id="KAK9153152.1"/>
    </source>
</evidence>
<organism evidence="2 3">
    <name type="scientific">Stephania japonica</name>
    <dbReference type="NCBI Taxonomy" id="461633"/>
    <lineage>
        <taxon>Eukaryota</taxon>
        <taxon>Viridiplantae</taxon>
        <taxon>Streptophyta</taxon>
        <taxon>Embryophyta</taxon>
        <taxon>Tracheophyta</taxon>
        <taxon>Spermatophyta</taxon>
        <taxon>Magnoliopsida</taxon>
        <taxon>Ranunculales</taxon>
        <taxon>Menispermaceae</taxon>
        <taxon>Menispermoideae</taxon>
        <taxon>Cissampelideae</taxon>
        <taxon>Stephania</taxon>
    </lineage>
</organism>
<dbReference type="Proteomes" id="UP001417504">
    <property type="component" value="Unassembled WGS sequence"/>
</dbReference>
<reference evidence="2 3" key="1">
    <citation type="submission" date="2024-01" db="EMBL/GenBank/DDBJ databases">
        <title>Genome assemblies of Stephania.</title>
        <authorList>
            <person name="Yang L."/>
        </authorList>
    </citation>
    <scope>NUCLEOTIDE SEQUENCE [LARGE SCALE GENOMIC DNA]</scope>
    <source>
        <strain evidence="2">QJT</strain>
        <tissue evidence="2">Leaf</tissue>
    </source>
</reference>
<dbReference type="AlphaFoldDB" id="A0AAP0KKS8"/>
<name>A0AAP0KKS8_9MAGN</name>